<dbReference type="EMBL" id="CP039694">
    <property type="protein sequence ID" value="QCJ01122.1"/>
    <property type="molecule type" value="Genomic_DNA"/>
</dbReference>
<dbReference type="RefSeq" id="WP_027676662.1">
    <property type="nucleotide sequence ID" value="NZ_CP039694.1"/>
</dbReference>
<keyword evidence="2" id="KW-0614">Plasmid</keyword>
<dbReference type="InterPro" id="IPR050312">
    <property type="entry name" value="IolE/XylAMocC-like"/>
</dbReference>
<evidence type="ECO:0000313" key="2">
    <source>
        <dbReference type="EMBL" id="QCJ01122.1"/>
    </source>
</evidence>
<dbReference type="KEGG" id="alf:CFBP5473_24600"/>
<dbReference type="PANTHER" id="PTHR12110">
    <property type="entry name" value="HYDROXYPYRUVATE ISOMERASE"/>
    <property type="match status" value="1"/>
</dbReference>
<gene>
    <name evidence="2" type="ORF">CFBP5473_24600</name>
    <name evidence="3" type="ORF">J5285_23250</name>
</gene>
<sequence length="251" mass="27847">MTYLVSYQLYSSRNFPPLPDQFPVLKAMGYDAVEPWLPAYEADPQLFRRQLDDAGLKCLGFHMPLTGLVSEPNKYFDIAETLGSDLLIPPYVKPEDRGNTPDYWKSLGLALAQGADDAATRGLRVAWHNHDFEYTLFDDGTRPIDHILGQDSIVKFEIDCGWITRAGGDAAAELEKFASQIVAVQLKDVAPVGTETEDGWAATGDGIIDWAGLLPSIRATSADHVVVEHDNPADWKRVAQRSIDFIRRTIA</sequence>
<protein>
    <submittedName>
        <fullName evidence="2">Sugar phosphate isomerase/epimerase</fullName>
    </submittedName>
</protein>
<dbReference type="SUPFAM" id="SSF51658">
    <property type="entry name" value="Xylose isomerase-like"/>
    <property type="match status" value="1"/>
</dbReference>
<name>A0A4D7DVL5_9HYPH</name>
<dbReference type="InterPro" id="IPR036237">
    <property type="entry name" value="Xyl_isomerase-like_sf"/>
</dbReference>
<dbReference type="PANTHER" id="PTHR12110:SF41">
    <property type="entry name" value="INOSOSE DEHYDRATASE"/>
    <property type="match status" value="1"/>
</dbReference>
<keyword evidence="2" id="KW-0413">Isomerase</keyword>
<evidence type="ECO:0000259" key="1">
    <source>
        <dbReference type="Pfam" id="PF01261"/>
    </source>
</evidence>
<dbReference type="OrthoDB" id="9798407at2"/>
<reference evidence="2 4" key="1">
    <citation type="submission" date="2019-04" db="EMBL/GenBank/DDBJ databases">
        <title>Complete genome sequence of Agrobacterium larrymoorei CFBP5473.</title>
        <authorList>
            <person name="Haryono M."/>
            <person name="Chou L."/>
            <person name="Lin Y.-C."/>
            <person name="Lai E.-M."/>
            <person name="Kuo C.-H."/>
        </authorList>
    </citation>
    <scope>NUCLEOTIDE SEQUENCE [LARGE SCALE GENOMIC DNA]</scope>
    <source>
        <strain evidence="2 4">CFBP5473</strain>
        <plasmid evidence="4">pticfbp5473</plasmid>
        <plasmid evidence="2">pTiCFBP5473</plasmid>
    </source>
</reference>
<reference evidence="3 5" key="2">
    <citation type="submission" date="2021-03" db="EMBL/GenBank/DDBJ databases">
        <title>Rapid diversification of plasmids in a genus of pathogenic and nitrogen fixing bacteria.</title>
        <authorList>
            <person name="Weisberg A.J."/>
            <person name="Miller M."/>
            <person name="Ream W."/>
            <person name="Grunwald N.J."/>
            <person name="Chang J.H."/>
        </authorList>
    </citation>
    <scope>NUCLEOTIDE SEQUENCE [LARGE SCALE GENOMIC DNA]</scope>
    <source>
        <strain evidence="3 5">AF3.44</strain>
        <plasmid evidence="3 5">pTiAF3.44</plasmid>
    </source>
</reference>
<dbReference type="Pfam" id="PF01261">
    <property type="entry name" value="AP_endonuc_2"/>
    <property type="match status" value="1"/>
</dbReference>
<dbReference type="EMBL" id="CP072169">
    <property type="protein sequence ID" value="QYA10135.1"/>
    <property type="molecule type" value="Genomic_DNA"/>
</dbReference>
<evidence type="ECO:0000313" key="5">
    <source>
        <dbReference type="Proteomes" id="UP000826513"/>
    </source>
</evidence>
<dbReference type="Proteomes" id="UP000826513">
    <property type="component" value="Plasmid pTiAF3.44"/>
</dbReference>
<accession>A0A4D7DVL5</accession>
<geneLocation type="plasmid" evidence="3 5">
    <name>pTiAF3.44</name>
</geneLocation>
<dbReference type="InterPro" id="IPR013022">
    <property type="entry name" value="Xyl_isomerase-like_TIM-brl"/>
</dbReference>
<geneLocation type="plasmid" evidence="2">
    <name>pTiCFBP5473</name>
</geneLocation>
<dbReference type="Gene3D" id="3.20.20.150">
    <property type="entry name" value="Divalent-metal-dependent TIM barrel enzymes"/>
    <property type="match status" value="1"/>
</dbReference>
<evidence type="ECO:0000313" key="3">
    <source>
        <dbReference type="EMBL" id="QYA10135.1"/>
    </source>
</evidence>
<evidence type="ECO:0000313" key="4">
    <source>
        <dbReference type="Proteomes" id="UP000298545"/>
    </source>
</evidence>
<geneLocation type="plasmid" evidence="4">
    <name>pticfbp5473</name>
</geneLocation>
<dbReference type="GO" id="GO:0016853">
    <property type="term" value="F:isomerase activity"/>
    <property type="evidence" value="ECO:0007669"/>
    <property type="project" value="UniProtKB-KW"/>
</dbReference>
<organism evidence="2 4">
    <name type="scientific">Agrobacterium larrymoorei</name>
    <dbReference type="NCBI Taxonomy" id="160699"/>
    <lineage>
        <taxon>Bacteria</taxon>
        <taxon>Pseudomonadati</taxon>
        <taxon>Pseudomonadota</taxon>
        <taxon>Alphaproteobacteria</taxon>
        <taxon>Hyphomicrobiales</taxon>
        <taxon>Rhizobiaceae</taxon>
        <taxon>Rhizobium/Agrobacterium group</taxon>
        <taxon>Agrobacterium</taxon>
    </lineage>
</organism>
<feature type="domain" description="Xylose isomerase-like TIM barrel" evidence="1">
    <location>
        <begin position="24"/>
        <end position="248"/>
    </location>
</feature>
<dbReference type="AlphaFoldDB" id="A0A4D7DVL5"/>
<proteinExistence type="predicted"/>
<keyword evidence="5" id="KW-1185">Reference proteome</keyword>
<dbReference type="STRING" id="1367849.GCA_000518585_04118"/>
<dbReference type="Proteomes" id="UP000298545">
    <property type="component" value="Plasmid pTiCFBP5473"/>
</dbReference>